<name>A0A8S4QRF9_9NEOP</name>
<sequence length="121" mass="14041">MKRDEMHGMVKEFNYLGHVITTDLKDDAIERERRSLSIRANMIARRMLLGLPRFCSASGMFADARTDCFHTTLRKRCASLVRRVRNSSNIVLKMIAAGLDCHYLRHCCDRPVVIPMPLRQY</sequence>
<dbReference type="AlphaFoldDB" id="A0A8S4QRF9"/>
<comment type="caution">
    <text evidence="1">The sequence shown here is derived from an EMBL/GenBank/DDBJ whole genome shotgun (WGS) entry which is preliminary data.</text>
</comment>
<reference evidence="1" key="1">
    <citation type="submission" date="2022-03" db="EMBL/GenBank/DDBJ databases">
        <authorList>
            <person name="Lindestad O."/>
        </authorList>
    </citation>
    <scope>NUCLEOTIDE SEQUENCE</scope>
</reference>
<proteinExistence type="predicted"/>
<dbReference type="Proteomes" id="UP000838756">
    <property type="component" value="Unassembled WGS sequence"/>
</dbReference>
<gene>
    <name evidence="1" type="primary">jg5664</name>
    <name evidence="1" type="ORF">PAEG_LOCUS5268</name>
</gene>
<keyword evidence="2" id="KW-1185">Reference proteome</keyword>
<dbReference type="EMBL" id="CAKXAJ010017978">
    <property type="protein sequence ID" value="CAH2217355.1"/>
    <property type="molecule type" value="Genomic_DNA"/>
</dbReference>
<evidence type="ECO:0000313" key="2">
    <source>
        <dbReference type="Proteomes" id="UP000838756"/>
    </source>
</evidence>
<organism evidence="1 2">
    <name type="scientific">Pararge aegeria aegeria</name>
    <dbReference type="NCBI Taxonomy" id="348720"/>
    <lineage>
        <taxon>Eukaryota</taxon>
        <taxon>Metazoa</taxon>
        <taxon>Ecdysozoa</taxon>
        <taxon>Arthropoda</taxon>
        <taxon>Hexapoda</taxon>
        <taxon>Insecta</taxon>
        <taxon>Pterygota</taxon>
        <taxon>Neoptera</taxon>
        <taxon>Endopterygota</taxon>
        <taxon>Lepidoptera</taxon>
        <taxon>Glossata</taxon>
        <taxon>Ditrysia</taxon>
        <taxon>Papilionoidea</taxon>
        <taxon>Nymphalidae</taxon>
        <taxon>Satyrinae</taxon>
        <taxon>Satyrini</taxon>
        <taxon>Parargina</taxon>
        <taxon>Pararge</taxon>
    </lineage>
</organism>
<evidence type="ECO:0000313" key="1">
    <source>
        <dbReference type="EMBL" id="CAH2217355.1"/>
    </source>
</evidence>
<dbReference type="OrthoDB" id="10014409at2759"/>
<protein>
    <submittedName>
        <fullName evidence="1">Jg5664 protein</fullName>
    </submittedName>
</protein>
<accession>A0A8S4QRF9</accession>